<comment type="caution">
    <text evidence="8">The sequence shown here is derived from an EMBL/GenBank/DDBJ whole genome shotgun (WGS) entry which is preliminary data.</text>
</comment>
<proteinExistence type="inferred from homology"/>
<feature type="transmembrane region" description="Helical" evidence="6">
    <location>
        <begin position="111"/>
        <end position="129"/>
    </location>
</feature>
<evidence type="ECO:0000313" key="8">
    <source>
        <dbReference type="EMBL" id="TCD12371.1"/>
    </source>
</evidence>
<evidence type="ECO:0000256" key="5">
    <source>
        <dbReference type="ARBA" id="ARBA00023136"/>
    </source>
</evidence>
<feature type="transmembrane region" description="Helical" evidence="6">
    <location>
        <begin position="138"/>
        <end position="156"/>
    </location>
</feature>
<organism evidence="8 9">
    <name type="scientific">Oricola cellulosilytica</name>
    <dbReference type="NCBI Taxonomy" id="1429082"/>
    <lineage>
        <taxon>Bacteria</taxon>
        <taxon>Pseudomonadati</taxon>
        <taxon>Pseudomonadota</taxon>
        <taxon>Alphaproteobacteria</taxon>
        <taxon>Hyphomicrobiales</taxon>
        <taxon>Ahrensiaceae</taxon>
        <taxon>Oricola</taxon>
    </lineage>
</organism>
<evidence type="ECO:0000256" key="4">
    <source>
        <dbReference type="ARBA" id="ARBA00022989"/>
    </source>
</evidence>
<dbReference type="SUPFAM" id="SSF103481">
    <property type="entry name" value="Multidrug resistance efflux transporter EmrE"/>
    <property type="match status" value="2"/>
</dbReference>
<dbReference type="AlphaFoldDB" id="A0A4R0P8R7"/>
<dbReference type="EMBL" id="SJST01000007">
    <property type="protein sequence ID" value="TCD12371.1"/>
    <property type="molecule type" value="Genomic_DNA"/>
</dbReference>
<evidence type="ECO:0000256" key="2">
    <source>
        <dbReference type="ARBA" id="ARBA00009853"/>
    </source>
</evidence>
<gene>
    <name evidence="8" type="ORF">E0D97_15300</name>
</gene>
<feature type="transmembrane region" description="Helical" evidence="6">
    <location>
        <begin position="284"/>
        <end position="302"/>
    </location>
</feature>
<dbReference type="InterPro" id="IPR000620">
    <property type="entry name" value="EamA_dom"/>
</dbReference>
<evidence type="ECO:0000313" key="9">
    <source>
        <dbReference type="Proteomes" id="UP000291301"/>
    </source>
</evidence>
<evidence type="ECO:0000256" key="1">
    <source>
        <dbReference type="ARBA" id="ARBA00004141"/>
    </source>
</evidence>
<dbReference type="OrthoDB" id="7818056at2"/>
<feature type="transmembrane region" description="Helical" evidence="6">
    <location>
        <begin position="53"/>
        <end position="77"/>
    </location>
</feature>
<dbReference type="Pfam" id="PF00892">
    <property type="entry name" value="EamA"/>
    <property type="match status" value="2"/>
</dbReference>
<feature type="transmembrane region" description="Helical" evidence="6">
    <location>
        <begin position="228"/>
        <end position="251"/>
    </location>
</feature>
<keyword evidence="9" id="KW-1185">Reference proteome</keyword>
<protein>
    <submittedName>
        <fullName evidence="8">DMT family transporter</fullName>
    </submittedName>
</protein>
<dbReference type="Proteomes" id="UP000291301">
    <property type="component" value="Unassembled WGS sequence"/>
</dbReference>
<feature type="transmembrane region" description="Helical" evidence="6">
    <location>
        <begin position="162"/>
        <end position="182"/>
    </location>
</feature>
<sequence>MSKAEPSAVKPQLDEHLGGMVICAAGMLIIPLMDAVAKWLAVVEGVSPGQITLARFVVQALLSAPFVIAAAGIGGLWPKRPMFNVMRGAILAIASLLFFLAVKYMPLADAIAVFFVEPLILTVLSVVVLREKVGWRRISAVLVGFTGALIVIQPSFELFGPVSLLPLGTATLFATYLILNRLGGTEDSAMTMQVAAGAGGSLVLLAASGAGTMAGVENLALRLDYPPSIWGLLFLAGAIGMFGHHLILLGFRVAPASLLAPFQYLEIVSAAGAGLLLFGDFPTASKWLGIAMIVGAGLYVFWRENKAARS</sequence>
<dbReference type="RefSeq" id="WP_131570513.1">
    <property type="nucleotide sequence ID" value="NZ_JAINFK010000005.1"/>
</dbReference>
<keyword evidence="3 6" id="KW-0812">Transmembrane</keyword>
<keyword evidence="4 6" id="KW-1133">Transmembrane helix</keyword>
<dbReference type="PANTHER" id="PTHR22911">
    <property type="entry name" value="ACYL-MALONYL CONDENSING ENZYME-RELATED"/>
    <property type="match status" value="1"/>
</dbReference>
<accession>A0A4R0P8R7</accession>
<dbReference type="InterPro" id="IPR037185">
    <property type="entry name" value="EmrE-like"/>
</dbReference>
<evidence type="ECO:0000256" key="3">
    <source>
        <dbReference type="ARBA" id="ARBA00022692"/>
    </source>
</evidence>
<comment type="similarity">
    <text evidence="2">Belongs to the drug/metabolite transporter (DMT) superfamily. 10 TMS drug/metabolite exporter (DME) (TC 2.A.7.3) family.</text>
</comment>
<comment type="subcellular location">
    <subcellularLocation>
        <location evidence="1">Membrane</location>
        <topology evidence="1">Multi-pass membrane protein</topology>
    </subcellularLocation>
</comment>
<dbReference type="PANTHER" id="PTHR22911:SF6">
    <property type="entry name" value="SOLUTE CARRIER FAMILY 35 MEMBER G1"/>
    <property type="match status" value="1"/>
</dbReference>
<reference evidence="8 9" key="1">
    <citation type="journal article" date="2015" name="Antonie Van Leeuwenhoek">
        <title>Oricola cellulosilytica gen. nov., sp. nov., a cellulose-degrading bacterium of the family Phyllobacteriaceae isolated from surface seashore water, and emended descriptions of Mesorhizobium loti and Phyllobacterium myrsinacearum.</title>
        <authorList>
            <person name="Hameed A."/>
            <person name="Shahina M."/>
            <person name="Lai W.A."/>
            <person name="Lin S.Y."/>
            <person name="Young L.S."/>
            <person name="Liu Y.C."/>
            <person name="Hsu Y.H."/>
            <person name="Young C.C."/>
        </authorList>
    </citation>
    <scope>NUCLEOTIDE SEQUENCE [LARGE SCALE GENOMIC DNA]</scope>
    <source>
        <strain evidence="8 9">KCTC 52183</strain>
    </source>
</reference>
<feature type="transmembrane region" description="Helical" evidence="6">
    <location>
        <begin position="258"/>
        <end position="278"/>
    </location>
</feature>
<keyword evidence="5 6" id="KW-0472">Membrane</keyword>
<evidence type="ECO:0000259" key="7">
    <source>
        <dbReference type="Pfam" id="PF00892"/>
    </source>
</evidence>
<feature type="domain" description="EamA" evidence="7">
    <location>
        <begin position="165"/>
        <end position="297"/>
    </location>
</feature>
<feature type="transmembrane region" description="Helical" evidence="6">
    <location>
        <begin position="21"/>
        <end position="41"/>
    </location>
</feature>
<evidence type="ECO:0000256" key="6">
    <source>
        <dbReference type="SAM" id="Phobius"/>
    </source>
</evidence>
<name>A0A4R0P8R7_9HYPH</name>
<feature type="transmembrane region" description="Helical" evidence="6">
    <location>
        <begin position="194"/>
        <end position="216"/>
    </location>
</feature>
<dbReference type="GO" id="GO:0016020">
    <property type="term" value="C:membrane"/>
    <property type="evidence" value="ECO:0007669"/>
    <property type="project" value="UniProtKB-SubCell"/>
</dbReference>
<feature type="domain" description="EamA" evidence="7">
    <location>
        <begin position="19"/>
        <end position="152"/>
    </location>
</feature>
<feature type="transmembrane region" description="Helical" evidence="6">
    <location>
        <begin position="89"/>
        <end position="105"/>
    </location>
</feature>